<keyword evidence="2" id="KW-1185">Reference proteome</keyword>
<dbReference type="OrthoDB" id="66964at2759"/>
<dbReference type="AlphaFoldDB" id="A0A9P7YZJ3"/>
<gene>
    <name evidence="1" type="ORF">BJ878DRAFT_148064</name>
</gene>
<dbReference type="EMBL" id="MU254028">
    <property type="protein sequence ID" value="KAG9242869.1"/>
    <property type="molecule type" value="Genomic_DNA"/>
</dbReference>
<accession>A0A9P7YZJ3</accession>
<proteinExistence type="predicted"/>
<dbReference type="Proteomes" id="UP000887226">
    <property type="component" value="Unassembled WGS sequence"/>
</dbReference>
<comment type="caution">
    <text evidence="1">The sequence shown here is derived from an EMBL/GenBank/DDBJ whole genome shotgun (WGS) entry which is preliminary data.</text>
</comment>
<name>A0A9P7YZJ3_9HELO</name>
<evidence type="ECO:0000313" key="2">
    <source>
        <dbReference type="Proteomes" id="UP000887226"/>
    </source>
</evidence>
<sequence>MLPPIEDSVLQSNPKFASLHEILKVSILTPNGATKLHPAKRERDAVTEELRSVRSRAAKRHILKSALAGVNLSTPPVSAKKTASPLPAELVELILLLISTLFHPVSPIQHKLLFSTTQFQTISQHLPAISALLSSHLHAQALALVRIQTPTINPSFLHRGIPKLCQNVSAIKKEVVERKAELEKRRGVLVTNTTTLLSIYHLASTLTIRLLEQTLHGSVARHTRSHAELLLLTAKSTVLAVKEKSVRAEKIIYTPEVVAALRNYTEELRDGEERLRGRERDAKRVLWGYGVGREEGGEGKEKVMREIARVYGELMREVREVARDVERLRGKLGV</sequence>
<organism evidence="1 2">
    <name type="scientific">Calycina marina</name>
    <dbReference type="NCBI Taxonomy" id="1763456"/>
    <lineage>
        <taxon>Eukaryota</taxon>
        <taxon>Fungi</taxon>
        <taxon>Dikarya</taxon>
        <taxon>Ascomycota</taxon>
        <taxon>Pezizomycotina</taxon>
        <taxon>Leotiomycetes</taxon>
        <taxon>Helotiales</taxon>
        <taxon>Pezizellaceae</taxon>
        <taxon>Calycina</taxon>
    </lineage>
</organism>
<protein>
    <submittedName>
        <fullName evidence="1">Uncharacterized protein</fullName>
    </submittedName>
</protein>
<evidence type="ECO:0000313" key="1">
    <source>
        <dbReference type="EMBL" id="KAG9242869.1"/>
    </source>
</evidence>
<reference evidence="1" key="1">
    <citation type="journal article" date="2021" name="IMA Fungus">
        <title>Genomic characterization of three marine fungi, including Emericellopsis atlantica sp. nov. with signatures of a generalist lifestyle and marine biomass degradation.</title>
        <authorList>
            <person name="Hagestad O.C."/>
            <person name="Hou L."/>
            <person name="Andersen J.H."/>
            <person name="Hansen E.H."/>
            <person name="Altermark B."/>
            <person name="Li C."/>
            <person name="Kuhnert E."/>
            <person name="Cox R.J."/>
            <person name="Crous P.W."/>
            <person name="Spatafora J.W."/>
            <person name="Lail K."/>
            <person name="Amirebrahimi M."/>
            <person name="Lipzen A."/>
            <person name="Pangilinan J."/>
            <person name="Andreopoulos W."/>
            <person name="Hayes R.D."/>
            <person name="Ng V."/>
            <person name="Grigoriev I.V."/>
            <person name="Jackson S.A."/>
            <person name="Sutton T.D.S."/>
            <person name="Dobson A.D.W."/>
            <person name="Rama T."/>
        </authorList>
    </citation>
    <scope>NUCLEOTIDE SEQUENCE</scope>
    <source>
        <strain evidence="1">TRa3180A</strain>
    </source>
</reference>